<evidence type="ECO:0000313" key="4">
    <source>
        <dbReference type="Proteomes" id="UP000292118"/>
    </source>
</evidence>
<name>A0A4P6FAY4_9MICO</name>
<dbReference type="Pfam" id="PF00498">
    <property type="entry name" value="FHA"/>
    <property type="match status" value="1"/>
</dbReference>
<protein>
    <submittedName>
        <fullName evidence="3">FHA domain-containing protein</fullName>
    </submittedName>
</protein>
<dbReference type="Proteomes" id="UP000292118">
    <property type="component" value="Chromosome"/>
</dbReference>
<dbReference type="OrthoDB" id="5242544at2"/>
<dbReference type="PROSITE" id="PS50006">
    <property type="entry name" value="FHA_DOMAIN"/>
    <property type="match status" value="1"/>
</dbReference>
<dbReference type="AlphaFoldDB" id="A0A4P6FAY4"/>
<dbReference type="SUPFAM" id="SSF49879">
    <property type="entry name" value="SMAD/FHA domain"/>
    <property type="match status" value="1"/>
</dbReference>
<feature type="domain" description="FHA" evidence="2">
    <location>
        <begin position="116"/>
        <end position="169"/>
    </location>
</feature>
<gene>
    <name evidence="3" type="ORF">ET471_16540</name>
</gene>
<evidence type="ECO:0000256" key="1">
    <source>
        <dbReference type="ARBA" id="ARBA00022553"/>
    </source>
</evidence>
<keyword evidence="1" id="KW-0597">Phosphoprotein</keyword>
<dbReference type="InterPro" id="IPR008984">
    <property type="entry name" value="SMAD_FHA_dom_sf"/>
</dbReference>
<organism evidence="3 4">
    <name type="scientific">Xylanimonas protaetiae</name>
    <dbReference type="NCBI Taxonomy" id="2509457"/>
    <lineage>
        <taxon>Bacteria</taxon>
        <taxon>Bacillati</taxon>
        <taxon>Actinomycetota</taxon>
        <taxon>Actinomycetes</taxon>
        <taxon>Micrococcales</taxon>
        <taxon>Promicromonosporaceae</taxon>
        <taxon>Xylanimonas</taxon>
    </lineage>
</organism>
<dbReference type="Pfam" id="PF12773">
    <property type="entry name" value="DZR"/>
    <property type="match status" value="1"/>
</dbReference>
<dbReference type="CDD" id="cd00060">
    <property type="entry name" value="FHA"/>
    <property type="match status" value="1"/>
</dbReference>
<evidence type="ECO:0000259" key="2">
    <source>
        <dbReference type="PROSITE" id="PS50006"/>
    </source>
</evidence>
<dbReference type="Gene3D" id="2.60.200.20">
    <property type="match status" value="1"/>
</dbReference>
<evidence type="ECO:0000313" key="3">
    <source>
        <dbReference type="EMBL" id="QAY71439.1"/>
    </source>
</evidence>
<accession>A0A4P6FAY4</accession>
<dbReference type="InterPro" id="IPR025874">
    <property type="entry name" value="DZR"/>
</dbReference>
<dbReference type="KEGG" id="xya:ET471_16540"/>
<dbReference type="InterPro" id="IPR000253">
    <property type="entry name" value="FHA_dom"/>
</dbReference>
<keyword evidence="4" id="KW-1185">Reference proteome</keyword>
<dbReference type="RefSeq" id="WP_129190125.1">
    <property type="nucleotide sequence ID" value="NZ_CP035493.1"/>
</dbReference>
<dbReference type="EMBL" id="CP035493">
    <property type="protein sequence ID" value="QAY71439.1"/>
    <property type="molecule type" value="Genomic_DNA"/>
</dbReference>
<reference evidence="3 4" key="1">
    <citation type="submission" date="2019-01" db="EMBL/GenBank/DDBJ databases">
        <title>Genome sequencing of strain FW10M-9.</title>
        <authorList>
            <person name="Heo J."/>
            <person name="Kim S.-J."/>
            <person name="Kim J.-S."/>
            <person name="Hong S.-B."/>
            <person name="Kwon S.-W."/>
        </authorList>
    </citation>
    <scope>NUCLEOTIDE SEQUENCE [LARGE SCALE GENOMIC DNA]</scope>
    <source>
        <strain evidence="3 4">FW10M-9</strain>
    </source>
</reference>
<sequence length="196" mass="19842">MGELTACPECGRPVPADSWLCPHADCNAEIGGFAAPALTAAPVRVAAVTPPAEAAPPVRTTACPGCGEPVPDGAADCPECGHRRVVAAVPGPDAAVAAHLVLPDGSRVPLLAGERVEVGRDVPDPRISRGLAGSATASRVHAALTVRAGTVAVEHLSRTNNTYVNGREAVGRHVFALEDGVVVGLGRQVTVRVLPA</sequence>
<proteinExistence type="predicted"/>